<dbReference type="InterPro" id="IPR036890">
    <property type="entry name" value="HATPase_C_sf"/>
</dbReference>
<dbReference type="Proteomes" id="UP000185839">
    <property type="component" value="Unassembled WGS sequence"/>
</dbReference>
<gene>
    <name evidence="2" type="ORF">SAMN05421789_101405</name>
</gene>
<proteinExistence type="predicted"/>
<reference evidence="3" key="1">
    <citation type="submission" date="2017-01" db="EMBL/GenBank/DDBJ databases">
        <authorList>
            <person name="Varghese N."/>
            <person name="Submissions S."/>
        </authorList>
    </citation>
    <scope>NUCLEOTIDE SEQUENCE [LARGE SCALE GENOMIC DNA]</scope>
    <source>
        <strain evidence="3">DSM 23145</strain>
    </source>
</reference>
<dbReference type="SUPFAM" id="SSF55874">
    <property type="entry name" value="ATPase domain of HSP90 chaperone/DNA topoisomerase II/histidine kinase"/>
    <property type="match status" value="1"/>
</dbReference>
<keyword evidence="1" id="KW-0175">Coiled coil</keyword>
<evidence type="ECO:0000313" key="2">
    <source>
        <dbReference type="EMBL" id="SIS46903.1"/>
    </source>
</evidence>
<dbReference type="AlphaFoldDB" id="A0A1N7JC20"/>
<dbReference type="OrthoDB" id="7069425at2"/>
<organism evidence="2 3">
    <name type="scientific">Kaistella chaponensis</name>
    <dbReference type="NCBI Taxonomy" id="713588"/>
    <lineage>
        <taxon>Bacteria</taxon>
        <taxon>Pseudomonadati</taxon>
        <taxon>Bacteroidota</taxon>
        <taxon>Flavobacteriia</taxon>
        <taxon>Flavobacteriales</taxon>
        <taxon>Weeksellaceae</taxon>
        <taxon>Chryseobacterium group</taxon>
        <taxon>Kaistella</taxon>
    </lineage>
</organism>
<keyword evidence="3" id="KW-1185">Reference proteome</keyword>
<evidence type="ECO:0000256" key="1">
    <source>
        <dbReference type="SAM" id="Coils"/>
    </source>
</evidence>
<feature type="coiled-coil region" evidence="1">
    <location>
        <begin position="147"/>
        <end position="174"/>
    </location>
</feature>
<sequence length="1086" mass="126685">MSFTDEFDQSIRDTAMKRIADDILQGITKVREKPGLSARRWLWELMQNARDVPNDWNGVSIKVILNSNSIQICHNGQPFSLTNLNHLIMQVSSKSEGNEDDSVGKFGTGFLVTHLLSKALNLKGILKLDNEDLYRFQIEIDRSAESSLELQKKIEVLLEHNRNLKDNFEKLENYAAHENIYETVFEFPLDEESLVHAKKGIEDLVNTLPLTLIFSDKIKSVEIHNRITDKKNSFSRILMKDNSVKAIKNNDLTDYFWLKYKGEISIALRIDNLKTPIPWDKNTPKLYRDFPLIGSEDFNSAFVIHSSNFNPDEMRSGLLLTDIKNAKVGQNRELLIACQELIKDFVSEVKTTDNNYLLAESGIPKILKGEGEEETRIWFENNIQKPYRDFLLNNLKFNNIKKSEVVLNHILIPNFETGTVEQKINFYDVVQGFYNVERIPTKESFRNWLGKIDENYEKWETSLLINVGDLTNEICKKKNFRSFQNYNIVELVKSFNLYFKFLNDTGNADVIQTKQIIPDDAGQFRFLNDLSINDNIQEVFLDIREIEYPNYRALNLIHKHVNVRLTHKKLTSKDILKEIIEIINIKDYGTEEIYQVKLIHKLLQLQHSENDNFQSKVFSIYCDFFNLEKEIIIIPREEESFDFKPIVKVALRVILNKISGFGRITDLSSNLKLDVENTILWLNSFLVLVNDNNTNREILNEYKVFPNFHGDFMFLEKLYKVEGVSESISTDIINFYEELLPKNELKMVLIHPQISINVINVKSVGEICGGLDEKVRLYYSQWSDLKDEEKSKVFDLLEWASLNDENQIIFRHHFHWLQQNRALIFMEQFDSPEVKDAMYSIMKSDKETILAVGEMMKNKSAEQIKKIMDVNPDTFERIHNIIENLEEKELKIIEKFAEEKKEEKSEFAFMKSIGNAYEKVFEKYANENNFGFNIERKENPADFVLSKNGVKFYIELKSISPKAITNEVKLSYNQVEGSIIHNGFYALCYLKRPLNWQVDFENEVGYQIMIRDTKVILDLGERIKDGFALANSFKSQLLDDELNGLKVEFKDNKFKFIAGMPLLRDAENIETLFNEIRNKLKIKTDA</sequence>
<dbReference type="STRING" id="713588.SAMN05421789_101405"/>
<dbReference type="RefSeq" id="WP_143745482.1">
    <property type="nucleotide sequence ID" value="NZ_FTOI01000001.1"/>
</dbReference>
<name>A0A1N7JC20_9FLAO</name>
<protein>
    <submittedName>
        <fullName evidence="2">Uncharacterized protein</fullName>
    </submittedName>
</protein>
<dbReference type="EMBL" id="FTOI01000001">
    <property type="protein sequence ID" value="SIS46903.1"/>
    <property type="molecule type" value="Genomic_DNA"/>
</dbReference>
<dbReference type="NCBIfam" id="NF047352">
    <property type="entry name" value="P_loop_sacsin"/>
    <property type="match status" value="1"/>
</dbReference>
<accession>A0A1N7JC20</accession>
<evidence type="ECO:0000313" key="3">
    <source>
        <dbReference type="Proteomes" id="UP000185839"/>
    </source>
</evidence>